<dbReference type="EMBL" id="SACL01000002">
    <property type="protein sequence ID" value="RVT97678.1"/>
    <property type="molecule type" value="Genomic_DNA"/>
</dbReference>
<dbReference type="RefSeq" id="WP_127786907.1">
    <property type="nucleotide sequence ID" value="NZ_SACL01000002.1"/>
</dbReference>
<comment type="caution">
    <text evidence="1">The sequence shown here is derived from an EMBL/GenBank/DDBJ whole genome shotgun (WGS) entry which is preliminary data.</text>
</comment>
<evidence type="ECO:0008006" key="3">
    <source>
        <dbReference type="Google" id="ProtNLM"/>
    </source>
</evidence>
<evidence type="ECO:0000313" key="2">
    <source>
        <dbReference type="Proteomes" id="UP000282957"/>
    </source>
</evidence>
<organism evidence="1 2">
    <name type="scientific">Rhodovarius crocodyli</name>
    <dbReference type="NCBI Taxonomy" id="1979269"/>
    <lineage>
        <taxon>Bacteria</taxon>
        <taxon>Pseudomonadati</taxon>
        <taxon>Pseudomonadota</taxon>
        <taxon>Alphaproteobacteria</taxon>
        <taxon>Acetobacterales</taxon>
        <taxon>Roseomonadaceae</taxon>
        <taxon>Rhodovarius</taxon>
    </lineage>
</organism>
<dbReference type="Proteomes" id="UP000282957">
    <property type="component" value="Unassembled WGS sequence"/>
</dbReference>
<dbReference type="AlphaFoldDB" id="A0A437MJ44"/>
<proteinExistence type="predicted"/>
<gene>
    <name evidence="1" type="ORF">EOD42_07635</name>
</gene>
<evidence type="ECO:0000313" key="1">
    <source>
        <dbReference type="EMBL" id="RVT97678.1"/>
    </source>
</evidence>
<name>A0A437MJ44_9PROT</name>
<sequence>MATVENYADVAKAVYARQDGPAVNMGNLEGWQVQKWEWATWYGNGYQGGVFANNSDVIVGFSGAHGRGGASVSQSAGNARIGVNAIPNMAGSATTMVKWALSIAYGRQVSMCGHSLGGGLAEVVGNWAGLPFISFNGPGMASYLKMPAFNLFRQQQLHRASTSNNTSDAVGICFTVRGDVLGSFGAHVGHEIVVDAHGAENTHSMDAIIMGIGKERLRHSPREFLSNWPSAPR</sequence>
<dbReference type="InterPro" id="IPR029058">
    <property type="entry name" value="AB_hydrolase_fold"/>
</dbReference>
<dbReference type="SUPFAM" id="SSF53474">
    <property type="entry name" value="alpha/beta-Hydrolases"/>
    <property type="match status" value="1"/>
</dbReference>
<dbReference type="OrthoDB" id="7226437at2"/>
<protein>
    <recommendedName>
        <fullName evidence="3">DUF2974 domain-containing protein</fullName>
    </recommendedName>
</protein>
<accession>A0A437MJ44</accession>
<reference evidence="1 2" key="1">
    <citation type="submission" date="2019-01" db="EMBL/GenBank/DDBJ databases">
        <authorList>
            <person name="Chen W.-M."/>
        </authorList>
    </citation>
    <scope>NUCLEOTIDE SEQUENCE [LARGE SCALE GENOMIC DNA]</scope>
    <source>
        <strain evidence="1 2">CCP-6</strain>
    </source>
</reference>
<dbReference type="Pfam" id="PF26363">
    <property type="entry name" value="Phospholipase-like"/>
    <property type="match status" value="1"/>
</dbReference>
<keyword evidence="2" id="KW-1185">Reference proteome</keyword>